<dbReference type="AlphaFoldDB" id="W7XB62"/>
<sequence>MNFSQFAGFYKESLIQMIYENCQQKNQLYNTIAKLSEAIYKKCQKNASDSQIEDLLGQLKVMVQYANQDISAHIDLALQQVSIAKRVQLRIHPQIKDKNSSIEEEDQDSKPQNQQQRSKTVENEYEGEDLQKEKNSVVKFQEQVQEEKESTQDEDESYSNDNQQEKLESFKKMQKIFDTVESQNGLKIPLHFRDKLFYLQYQTKGVSFCKMLNKEDIKFIYELVQIYETQKKVSLIFGVDNRLISKIVLQYKRESGIEIKKIHRNYPGNKQKKCKTTSANQHFSINNDDDEELDDDDDSSDSQEQVNKEKVFNPFDKDTSKDNTTIRKVRFQDLQQSKQDISSKPVNKPTVKQEQEKEKFKSQKNQQTENNSNDSTQKPSKLITVKLEDNQNEHTSSEEQEKQAKKQLIKQPHKITNNKDKQKVVQEKDIQSASKTHLPHKSVKEGDKQEYQKTISNQGQKRLVQVSQQQQKKQNLLQKK</sequence>
<feature type="compositionally biased region" description="Polar residues" evidence="1">
    <location>
        <begin position="276"/>
        <end position="286"/>
    </location>
</feature>
<evidence type="ECO:0000313" key="3">
    <source>
        <dbReference type="Proteomes" id="UP000009168"/>
    </source>
</evidence>
<name>W7XB62_TETTS</name>
<evidence type="ECO:0000256" key="1">
    <source>
        <dbReference type="SAM" id="MobiDB-lite"/>
    </source>
</evidence>
<gene>
    <name evidence="2" type="ORF">TTHERM_000526269</name>
</gene>
<dbReference type="KEGG" id="tet:TTHERM_000526269"/>
<feature type="compositionally biased region" description="Basic and acidic residues" evidence="1">
    <location>
        <begin position="417"/>
        <end position="430"/>
    </location>
</feature>
<accession>W7XB62</accession>
<feature type="region of interest" description="Disordered" evidence="1">
    <location>
        <begin position="95"/>
        <end position="128"/>
    </location>
</feature>
<feature type="compositionally biased region" description="Basic and acidic residues" evidence="1">
    <location>
        <begin position="351"/>
        <end position="361"/>
    </location>
</feature>
<feature type="compositionally biased region" description="Basic and acidic residues" evidence="1">
    <location>
        <begin position="386"/>
        <end position="404"/>
    </location>
</feature>
<feature type="compositionally biased region" description="Polar residues" evidence="1">
    <location>
        <begin position="368"/>
        <end position="379"/>
    </location>
</feature>
<feature type="region of interest" description="Disordered" evidence="1">
    <location>
        <begin position="142"/>
        <end position="163"/>
    </location>
</feature>
<protein>
    <submittedName>
        <fullName evidence="2">Peptidase family C54 containing protein</fullName>
    </submittedName>
</protein>
<feature type="compositionally biased region" description="Polar residues" evidence="1">
    <location>
        <begin position="333"/>
        <end position="345"/>
    </location>
</feature>
<reference evidence="3" key="1">
    <citation type="journal article" date="2006" name="PLoS Biol.">
        <title>Macronuclear genome sequence of the ciliate Tetrahymena thermophila, a model eukaryote.</title>
        <authorList>
            <person name="Eisen J.A."/>
            <person name="Coyne R.S."/>
            <person name="Wu M."/>
            <person name="Wu D."/>
            <person name="Thiagarajan M."/>
            <person name="Wortman J.R."/>
            <person name="Badger J.H."/>
            <person name="Ren Q."/>
            <person name="Amedeo P."/>
            <person name="Jones K.M."/>
            <person name="Tallon L.J."/>
            <person name="Delcher A.L."/>
            <person name="Salzberg S.L."/>
            <person name="Silva J.C."/>
            <person name="Haas B.J."/>
            <person name="Majoros W.H."/>
            <person name="Farzad M."/>
            <person name="Carlton J.M."/>
            <person name="Smith R.K. Jr."/>
            <person name="Garg J."/>
            <person name="Pearlman R.E."/>
            <person name="Karrer K.M."/>
            <person name="Sun L."/>
            <person name="Manning G."/>
            <person name="Elde N.C."/>
            <person name="Turkewitz A.P."/>
            <person name="Asai D.J."/>
            <person name="Wilkes D.E."/>
            <person name="Wang Y."/>
            <person name="Cai H."/>
            <person name="Collins K."/>
            <person name="Stewart B.A."/>
            <person name="Lee S.R."/>
            <person name="Wilamowska K."/>
            <person name="Weinberg Z."/>
            <person name="Ruzzo W.L."/>
            <person name="Wloga D."/>
            <person name="Gaertig J."/>
            <person name="Frankel J."/>
            <person name="Tsao C.-C."/>
            <person name="Gorovsky M.A."/>
            <person name="Keeling P.J."/>
            <person name="Waller R.F."/>
            <person name="Patron N.J."/>
            <person name="Cherry J.M."/>
            <person name="Stover N.A."/>
            <person name="Krieger C.J."/>
            <person name="del Toro C."/>
            <person name="Ryder H.F."/>
            <person name="Williamson S.C."/>
            <person name="Barbeau R.A."/>
            <person name="Hamilton E.P."/>
            <person name="Orias E."/>
        </authorList>
    </citation>
    <scope>NUCLEOTIDE SEQUENCE [LARGE SCALE GENOMIC DNA]</scope>
    <source>
        <strain evidence="3">SB210</strain>
    </source>
</reference>
<dbReference type="InParanoid" id="W7XB62"/>
<dbReference type="GeneID" id="24439393"/>
<dbReference type="RefSeq" id="XP_012656531.1">
    <property type="nucleotide sequence ID" value="XM_012801077.1"/>
</dbReference>
<feature type="compositionally biased region" description="Basic and acidic residues" evidence="1">
    <location>
        <begin position="442"/>
        <end position="451"/>
    </location>
</feature>
<evidence type="ECO:0000313" key="2">
    <source>
        <dbReference type="EMBL" id="EWS70916.1"/>
    </source>
</evidence>
<dbReference type="EMBL" id="GG662209">
    <property type="protein sequence ID" value="EWS70916.1"/>
    <property type="molecule type" value="Genomic_DNA"/>
</dbReference>
<feature type="compositionally biased region" description="Acidic residues" evidence="1">
    <location>
        <begin position="287"/>
        <end position="301"/>
    </location>
</feature>
<proteinExistence type="predicted"/>
<organism evidence="2 3">
    <name type="scientific">Tetrahymena thermophila (strain SB210)</name>
    <dbReference type="NCBI Taxonomy" id="312017"/>
    <lineage>
        <taxon>Eukaryota</taxon>
        <taxon>Sar</taxon>
        <taxon>Alveolata</taxon>
        <taxon>Ciliophora</taxon>
        <taxon>Intramacronucleata</taxon>
        <taxon>Oligohymenophorea</taxon>
        <taxon>Hymenostomatida</taxon>
        <taxon>Tetrahymenina</taxon>
        <taxon>Tetrahymenidae</taxon>
        <taxon>Tetrahymena</taxon>
    </lineage>
</organism>
<dbReference type="Proteomes" id="UP000009168">
    <property type="component" value="Unassembled WGS sequence"/>
</dbReference>
<feature type="compositionally biased region" description="Basic and acidic residues" evidence="1">
    <location>
        <begin position="306"/>
        <end position="325"/>
    </location>
</feature>
<keyword evidence="3" id="KW-1185">Reference proteome</keyword>
<feature type="region of interest" description="Disordered" evidence="1">
    <location>
        <begin position="268"/>
        <end position="480"/>
    </location>
</feature>
<feature type="compositionally biased region" description="Low complexity" evidence="1">
    <location>
        <begin position="458"/>
        <end position="480"/>
    </location>
</feature>